<evidence type="ECO:0000256" key="1">
    <source>
        <dbReference type="ARBA" id="ARBA00006432"/>
    </source>
</evidence>
<feature type="domain" description="AMP-binding enzyme C-terminal" evidence="7">
    <location>
        <begin position="511"/>
        <end position="589"/>
    </location>
</feature>
<comment type="caution">
    <text evidence="9">The sequence shown here is derived from an EMBL/GenBank/DDBJ whole genome shotgun (WGS) entry which is preliminary data.</text>
</comment>
<dbReference type="PANTHER" id="PTHR24095:SF14">
    <property type="entry name" value="ACETYL-COENZYME A SYNTHETASE 1"/>
    <property type="match status" value="1"/>
</dbReference>
<organism evidence="9 10">
    <name type="scientific">Tribonema minus</name>
    <dbReference type="NCBI Taxonomy" id="303371"/>
    <lineage>
        <taxon>Eukaryota</taxon>
        <taxon>Sar</taxon>
        <taxon>Stramenopiles</taxon>
        <taxon>Ochrophyta</taxon>
        <taxon>PX clade</taxon>
        <taxon>Xanthophyceae</taxon>
        <taxon>Tribonematales</taxon>
        <taxon>Tribonemataceae</taxon>
        <taxon>Tribonema</taxon>
    </lineage>
</organism>
<dbReference type="InterPro" id="IPR020845">
    <property type="entry name" value="AMP-binding_CS"/>
</dbReference>
<dbReference type="EMBL" id="JAFCMP010000390">
    <property type="protein sequence ID" value="KAG5180439.1"/>
    <property type="molecule type" value="Genomic_DNA"/>
</dbReference>
<gene>
    <name evidence="9" type="ORF">JKP88DRAFT_270203</name>
</gene>
<evidence type="ECO:0000259" key="8">
    <source>
        <dbReference type="Pfam" id="PF16177"/>
    </source>
</evidence>
<comment type="similarity">
    <text evidence="1 5">Belongs to the ATP-dependent AMP-binding enzyme family.</text>
</comment>
<dbReference type="NCBIfam" id="TIGR02188">
    <property type="entry name" value="Ac_CoA_lig_AcsA"/>
    <property type="match status" value="1"/>
</dbReference>
<dbReference type="SUPFAM" id="SSF56801">
    <property type="entry name" value="Acetyl-CoA synthetase-like"/>
    <property type="match status" value="1"/>
</dbReference>
<sequence>MQLYNRSITDSDRFWSEQAKSLLHWSRPFERVCQGNFADGDVAWFTGGTLNAAYNCVDRHLPHRAHQTALIYEGDELGEGYSLTYHQLHARVCRVANALLSMGVRRGDVVTLYMPTSPDLACAMLACARIGATHSVVFAGFSAGALRDRLAASGSRMLLTCDVGKRGGKTLELKKIVDEAVGGTDLVHHVGVFRRDPDAAQQRSEGWEESRDVDMNELLPRMRPYCAYVSMEAEDPLFILYTSGSTGKPKGLVHTTGGYLLQAAMTTKNTFDLKDGDVFGCVADVGWITGHTYCIYGPLLLGATSVLFESTPRYPHHGRYWDLIDRHRITQFYTSPTAIRTLMKFGTDKIKEYKLDSLRVLGSVGEPINPEAWTWYFKNVGHSRCTVVDTWWQTETGGHMMAPMPGMTPLKPGSCTLPVYGVQPALLDPLTGEEIEGDDVEGLLVVKRPWPGMARTIHGDHHRYMDVYFNSYRGYYATGDGARRDENGYYWITGRVDDVVNVAGHRIGTAEVESSLASHDGVSEAAVVGFPDPSKGQGLCCYVTLNMGTPSTPEFIAELKAQVRRDIGPFATPDVIVITPDLPKTRSGKIMRRILRKLAEGEPSALGDTSTLADPSVVERLVATQFWVKK</sequence>
<dbReference type="Gene3D" id="3.40.50.12780">
    <property type="entry name" value="N-terminal domain of ligase-like"/>
    <property type="match status" value="1"/>
</dbReference>
<evidence type="ECO:0000313" key="9">
    <source>
        <dbReference type="EMBL" id="KAG5180439.1"/>
    </source>
</evidence>
<dbReference type="FunFam" id="3.30.300.30:FF:000004">
    <property type="entry name" value="Acetyl-coenzyme A synthetase"/>
    <property type="match status" value="1"/>
</dbReference>
<reference evidence="9" key="1">
    <citation type="submission" date="2021-02" db="EMBL/GenBank/DDBJ databases">
        <title>First Annotated Genome of the Yellow-green Alga Tribonema minus.</title>
        <authorList>
            <person name="Mahan K.M."/>
        </authorList>
    </citation>
    <scope>NUCLEOTIDE SEQUENCE</scope>
    <source>
        <strain evidence="9">UTEX B ZZ1240</strain>
    </source>
</reference>
<dbReference type="EC" id="6.2.1.1" evidence="5"/>
<proteinExistence type="inferred from homology"/>
<evidence type="ECO:0000259" key="6">
    <source>
        <dbReference type="Pfam" id="PF00501"/>
    </source>
</evidence>
<keyword evidence="2 5" id="KW-0436">Ligase</keyword>
<dbReference type="AlphaFoldDB" id="A0A835Z057"/>
<comment type="catalytic activity">
    <reaction evidence="5">
        <text>acetate + ATP + CoA = acetyl-CoA + AMP + diphosphate</text>
        <dbReference type="Rhea" id="RHEA:23176"/>
        <dbReference type="ChEBI" id="CHEBI:30089"/>
        <dbReference type="ChEBI" id="CHEBI:30616"/>
        <dbReference type="ChEBI" id="CHEBI:33019"/>
        <dbReference type="ChEBI" id="CHEBI:57287"/>
        <dbReference type="ChEBI" id="CHEBI:57288"/>
        <dbReference type="ChEBI" id="CHEBI:456215"/>
        <dbReference type="EC" id="6.2.1.1"/>
    </reaction>
</comment>
<dbReference type="PROSITE" id="PS00455">
    <property type="entry name" value="AMP_BINDING"/>
    <property type="match status" value="1"/>
</dbReference>
<dbReference type="InterPro" id="IPR042099">
    <property type="entry name" value="ANL_N_sf"/>
</dbReference>
<feature type="domain" description="Acetyl-coenzyme A synthetase N-terminal" evidence="8">
    <location>
        <begin position="2"/>
        <end position="56"/>
    </location>
</feature>
<dbReference type="GO" id="GO:0003987">
    <property type="term" value="F:acetate-CoA ligase activity"/>
    <property type="evidence" value="ECO:0007669"/>
    <property type="project" value="UniProtKB-UniRule"/>
</dbReference>
<dbReference type="InterPro" id="IPR025110">
    <property type="entry name" value="AMP-bd_C"/>
</dbReference>
<dbReference type="InterPro" id="IPR032387">
    <property type="entry name" value="ACAS_N"/>
</dbReference>
<dbReference type="GO" id="GO:0005524">
    <property type="term" value="F:ATP binding"/>
    <property type="evidence" value="ECO:0007669"/>
    <property type="project" value="UniProtKB-UniRule"/>
</dbReference>
<evidence type="ECO:0000256" key="3">
    <source>
        <dbReference type="ARBA" id="ARBA00022741"/>
    </source>
</evidence>
<dbReference type="Pfam" id="PF13193">
    <property type="entry name" value="AMP-binding_C"/>
    <property type="match status" value="1"/>
</dbReference>
<keyword evidence="10" id="KW-1185">Reference proteome</keyword>
<evidence type="ECO:0000259" key="7">
    <source>
        <dbReference type="Pfam" id="PF13193"/>
    </source>
</evidence>
<keyword evidence="3 5" id="KW-0547">Nucleotide-binding</keyword>
<evidence type="ECO:0000256" key="2">
    <source>
        <dbReference type="ARBA" id="ARBA00022598"/>
    </source>
</evidence>
<keyword evidence="4 5" id="KW-0067">ATP-binding</keyword>
<dbReference type="FunFam" id="3.40.50.12780:FF:000001">
    <property type="entry name" value="Acetyl-coenzyme A synthetase"/>
    <property type="match status" value="1"/>
</dbReference>
<feature type="domain" description="AMP-dependent synthetase/ligase" evidence="6">
    <location>
        <begin position="63"/>
        <end position="450"/>
    </location>
</feature>
<evidence type="ECO:0000256" key="4">
    <source>
        <dbReference type="ARBA" id="ARBA00022840"/>
    </source>
</evidence>
<dbReference type="Pfam" id="PF16177">
    <property type="entry name" value="ACAS_N"/>
    <property type="match status" value="1"/>
</dbReference>
<dbReference type="InterPro" id="IPR011904">
    <property type="entry name" value="Ac_CoA_lig"/>
</dbReference>
<dbReference type="CDD" id="cd05966">
    <property type="entry name" value="ACS"/>
    <property type="match status" value="1"/>
</dbReference>
<evidence type="ECO:0000256" key="5">
    <source>
        <dbReference type="RuleBase" id="RU361147"/>
    </source>
</evidence>
<protein>
    <recommendedName>
        <fullName evidence="5">Acetyl-coenzyme A synthetase</fullName>
        <ecNumber evidence="5">6.2.1.1</ecNumber>
    </recommendedName>
</protein>
<dbReference type="InterPro" id="IPR000873">
    <property type="entry name" value="AMP-dep_synth/lig_dom"/>
</dbReference>
<name>A0A835Z057_9STRA</name>
<evidence type="ECO:0000313" key="10">
    <source>
        <dbReference type="Proteomes" id="UP000664859"/>
    </source>
</evidence>
<dbReference type="GO" id="GO:0019427">
    <property type="term" value="P:acetyl-CoA biosynthetic process from acetate"/>
    <property type="evidence" value="ECO:0007669"/>
    <property type="project" value="InterPro"/>
</dbReference>
<dbReference type="Pfam" id="PF00501">
    <property type="entry name" value="AMP-binding"/>
    <property type="match status" value="1"/>
</dbReference>
<dbReference type="GO" id="GO:0016208">
    <property type="term" value="F:AMP binding"/>
    <property type="evidence" value="ECO:0007669"/>
    <property type="project" value="InterPro"/>
</dbReference>
<dbReference type="OrthoDB" id="1706066at2759"/>
<dbReference type="NCBIfam" id="NF001208">
    <property type="entry name" value="PRK00174.1"/>
    <property type="match status" value="1"/>
</dbReference>
<dbReference type="InterPro" id="IPR045851">
    <property type="entry name" value="AMP-bd_C_sf"/>
</dbReference>
<dbReference type="PANTHER" id="PTHR24095">
    <property type="entry name" value="ACETYL-COENZYME A SYNTHETASE"/>
    <property type="match status" value="1"/>
</dbReference>
<dbReference type="Gene3D" id="3.30.300.30">
    <property type="match status" value="1"/>
</dbReference>
<dbReference type="Proteomes" id="UP000664859">
    <property type="component" value="Unassembled WGS sequence"/>
</dbReference>
<accession>A0A835Z057</accession>